<dbReference type="GeneID" id="71777641"/>
<reference evidence="2" key="1">
    <citation type="journal article" date="2012" name="MBio">
        <title>Comparative genome analysis of Trichophyton rubrum and related dermatophytes reveals candidate genes involved in infection.</title>
        <authorList>
            <person name="Martinez D.A."/>
            <person name="Oliver B.G."/>
            <person name="Graeser Y."/>
            <person name="Goldberg J.M."/>
            <person name="Li W."/>
            <person name="Martinez-Rossi N.M."/>
            <person name="Monod M."/>
            <person name="Shelest E."/>
            <person name="Barton R.C."/>
            <person name="Birch E."/>
            <person name="Brakhage A.A."/>
            <person name="Chen Z."/>
            <person name="Gurr S.J."/>
            <person name="Heiman D."/>
            <person name="Heitman J."/>
            <person name="Kosti I."/>
            <person name="Rossi A."/>
            <person name="Saif S."/>
            <person name="Samalova M."/>
            <person name="Saunders C.W."/>
            <person name="Shea T."/>
            <person name="Summerbell R.C."/>
            <person name="Xu J."/>
            <person name="Young S."/>
            <person name="Zeng Q."/>
            <person name="Birren B.W."/>
            <person name="Cuomo C.A."/>
            <person name="White T.C."/>
        </authorList>
    </citation>
    <scope>NUCLEOTIDE SEQUENCE [LARGE SCALE GENOMIC DNA]</scope>
    <source>
        <strain evidence="2">ATCC MYA-4607 / CBS 118892</strain>
    </source>
</reference>
<dbReference type="RefSeq" id="XP_047607037.1">
    <property type="nucleotide sequence ID" value="XM_047751406.1"/>
</dbReference>
<dbReference type="VEuPathDB" id="FungiDB:TERG_12451"/>
<proteinExistence type="predicted"/>
<dbReference type="EMBL" id="GG700655">
    <property type="protein sequence ID" value="KFL62465.1"/>
    <property type="molecule type" value="Genomic_DNA"/>
</dbReference>
<dbReference type="AlphaFoldDB" id="A0A080WQ11"/>
<gene>
    <name evidence="1" type="ORF">TERG_12451</name>
</gene>
<keyword evidence="2" id="KW-1185">Reference proteome</keyword>
<sequence>MKETKMAERLVFLKRKRVSSTQMPPSTLTMKRTRMYVGVMMLALTKPSMNHAWDADVSITRGSFSGIERWLGRLTSMPMGGIRVINWPIRQQMKKKLENILVDAP</sequence>
<protein>
    <submittedName>
        <fullName evidence="1">Uncharacterized protein</fullName>
    </submittedName>
</protein>
<dbReference type="HOGENOM" id="CLU_2238553_0_0_1"/>
<organism evidence="1 2">
    <name type="scientific">Trichophyton rubrum (strain ATCC MYA-4607 / CBS 118892)</name>
    <name type="common">Athlete's foot fungus</name>
    <dbReference type="NCBI Taxonomy" id="559305"/>
    <lineage>
        <taxon>Eukaryota</taxon>
        <taxon>Fungi</taxon>
        <taxon>Dikarya</taxon>
        <taxon>Ascomycota</taxon>
        <taxon>Pezizomycotina</taxon>
        <taxon>Eurotiomycetes</taxon>
        <taxon>Eurotiomycetidae</taxon>
        <taxon>Onygenales</taxon>
        <taxon>Arthrodermataceae</taxon>
        <taxon>Trichophyton</taxon>
    </lineage>
</organism>
<name>A0A080WQ11_TRIRC</name>
<accession>A0A080WQ11</accession>
<dbReference type="InParanoid" id="A0A080WQ11"/>
<evidence type="ECO:0000313" key="2">
    <source>
        <dbReference type="Proteomes" id="UP000008864"/>
    </source>
</evidence>
<evidence type="ECO:0000313" key="1">
    <source>
        <dbReference type="EMBL" id="KFL62465.1"/>
    </source>
</evidence>
<dbReference type="Proteomes" id="UP000008864">
    <property type="component" value="Unassembled WGS sequence"/>
</dbReference>